<keyword evidence="2 3" id="KW-0802">TPR repeat</keyword>
<dbReference type="Pfam" id="PF07719">
    <property type="entry name" value="TPR_2"/>
    <property type="match status" value="1"/>
</dbReference>
<feature type="repeat" description="TPR" evidence="3">
    <location>
        <begin position="112"/>
        <end position="145"/>
    </location>
</feature>
<dbReference type="EMBL" id="JACDQQ010001302">
    <property type="protein sequence ID" value="MBA0085993.1"/>
    <property type="molecule type" value="Genomic_DNA"/>
</dbReference>
<dbReference type="PANTHER" id="PTHR45586:SF1">
    <property type="entry name" value="LIPOPOLYSACCHARIDE ASSEMBLY PROTEIN B"/>
    <property type="match status" value="1"/>
</dbReference>
<dbReference type="Pfam" id="PF13174">
    <property type="entry name" value="TPR_6"/>
    <property type="match status" value="1"/>
</dbReference>
<dbReference type="SMART" id="SM00028">
    <property type="entry name" value="TPR"/>
    <property type="match status" value="8"/>
</dbReference>
<dbReference type="Gene3D" id="1.25.40.10">
    <property type="entry name" value="Tetratricopeptide repeat domain"/>
    <property type="match status" value="2"/>
</dbReference>
<keyword evidence="1" id="KW-0677">Repeat</keyword>
<keyword evidence="5" id="KW-1185">Reference proteome</keyword>
<sequence length="370" mass="41369">KVLADQPDFAYGHFQLAYVYTALKKPKEAQAEYQRAVRLDPKMSAAYVNLGMLLLENHEEAGAVVPLRKAVELLPAESRPRYLLAVALDRSGDRAGAAQAFEALLALDPSDINALEYLGWANLRSGKPAEAEVRFRRALEVQPKRADGLRGLAESLEAQKRPEAAAAYREYLEVNPDDSRAHARFTHLLMDQGQNDAALAELDRADAGKPSVESLKLRADIQIAQKKWTDAIATLHHAVALAPNDAQLRGGLGRTFLQVRDFPSAEKELKTAIQLDTKNLDYWKDLSTTYYLSKNFAATLAILDRIDQFEAPGAGSWFLRALCYDSLNQPKPALDAYQKFLELDQNKNPNQVWQAQERSKVLRRMLEGKK</sequence>
<dbReference type="Proteomes" id="UP000567293">
    <property type="component" value="Unassembled WGS sequence"/>
</dbReference>
<feature type="repeat" description="TPR" evidence="3">
    <location>
        <begin position="246"/>
        <end position="279"/>
    </location>
</feature>
<reference evidence="4" key="1">
    <citation type="submission" date="2020-06" db="EMBL/GenBank/DDBJ databases">
        <title>Legume-microbial interactions unlock mineral nutrients during tropical forest succession.</title>
        <authorList>
            <person name="Epihov D.Z."/>
        </authorList>
    </citation>
    <scope>NUCLEOTIDE SEQUENCE [LARGE SCALE GENOMIC DNA]</scope>
    <source>
        <strain evidence="4">Pan2503</strain>
    </source>
</reference>
<dbReference type="InterPro" id="IPR051012">
    <property type="entry name" value="CellSynth/LPSAsmb/PSIAsmb"/>
</dbReference>
<dbReference type="SUPFAM" id="SSF48452">
    <property type="entry name" value="TPR-like"/>
    <property type="match status" value="2"/>
</dbReference>
<dbReference type="PANTHER" id="PTHR45586">
    <property type="entry name" value="TPR REPEAT-CONTAINING PROTEIN PA4667"/>
    <property type="match status" value="1"/>
</dbReference>
<dbReference type="InterPro" id="IPR013105">
    <property type="entry name" value="TPR_2"/>
</dbReference>
<feature type="repeat" description="TPR" evidence="3">
    <location>
        <begin position="44"/>
        <end position="77"/>
    </location>
</feature>
<dbReference type="AlphaFoldDB" id="A0A7V8SXH0"/>
<dbReference type="Pfam" id="PF13181">
    <property type="entry name" value="TPR_8"/>
    <property type="match status" value="1"/>
</dbReference>
<dbReference type="PROSITE" id="PS50005">
    <property type="entry name" value="TPR"/>
    <property type="match status" value="5"/>
</dbReference>
<accession>A0A7V8SXH0</accession>
<gene>
    <name evidence="4" type="ORF">HRJ53_13425</name>
</gene>
<proteinExistence type="predicted"/>
<protein>
    <submittedName>
        <fullName evidence="4">Tetratricopeptide repeat protein</fullName>
    </submittedName>
</protein>
<evidence type="ECO:0000256" key="3">
    <source>
        <dbReference type="PROSITE-ProRule" id="PRU00339"/>
    </source>
</evidence>
<dbReference type="Pfam" id="PF14559">
    <property type="entry name" value="TPR_19"/>
    <property type="match status" value="1"/>
</dbReference>
<feature type="non-terminal residue" evidence="4">
    <location>
        <position position="1"/>
    </location>
</feature>
<evidence type="ECO:0000256" key="2">
    <source>
        <dbReference type="ARBA" id="ARBA00022803"/>
    </source>
</evidence>
<organism evidence="4 5">
    <name type="scientific">Candidatus Acidiferrum panamense</name>
    <dbReference type="NCBI Taxonomy" id="2741543"/>
    <lineage>
        <taxon>Bacteria</taxon>
        <taxon>Pseudomonadati</taxon>
        <taxon>Acidobacteriota</taxon>
        <taxon>Terriglobia</taxon>
        <taxon>Candidatus Acidiferrales</taxon>
        <taxon>Candidatus Acidiferrum</taxon>
    </lineage>
</organism>
<feature type="repeat" description="TPR" evidence="3">
    <location>
        <begin position="314"/>
        <end position="347"/>
    </location>
</feature>
<evidence type="ECO:0000313" key="5">
    <source>
        <dbReference type="Proteomes" id="UP000567293"/>
    </source>
</evidence>
<name>A0A7V8SXH0_9BACT</name>
<feature type="repeat" description="TPR" evidence="3">
    <location>
        <begin position="10"/>
        <end position="43"/>
    </location>
</feature>
<dbReference type="InterPro" id="IPR011990">
    <property type="entry name" value="TPR-like_helical_dom_sf"/>
</dbReference>
<dbReference type="InterPro" id="IPR019734">
    <property type="entry name" value="TPR_rpt"/>
</dbReference>
<evidence type="ECO:0000256" key="1">
    <source>
        <dbReference type="ARBA" id="ARBA00022737"/>
    </source>
</evidence>
<dbReference type="Pfam" id="PF13432">
    <property type="entry name" value="TPR_16"/>
    <property type="match status" value="1"/>
</dbReference>
<comment type="caution">
    <text evidence="4">The sequence shown here is derived from an EMBL/GenBank/DDBJ whole genome shotgun (WGS) entry which is preliminary data.</text>
</comment>
<evidence type="ECO:0000313" key="4">
    <source>
        <dbReference type="EMBL" id="MBA0085993.1"/>
    </source>
</evidence>